<dbReference type="Pfam" id="PF01370">
    <property type="entry name" value="Epimerase"/>
    <property type="match status" value="1"/>
</dbReference>
<dbReference type="InterPro" id="IPR036291">
    <property type="entry name" value="NAD(P)-bd_dom_sf"/>
</dbReference>
<reference evidence="2 3" key="1">
    <citation type="journal article" date="2019" name="Int. J. Syst. Evol. Microbiol.">
        <title>The Global Catalogue of Microorganisms (GCM) 10K type strain sequencing project: providing services to taxonomists for standard genome sequencing and annotation.</title>
        <authorList>
            <consortium name="The Broad Institute Genomics Platform"/>
            <consortium name="The Broad Institute Genome Sequencing Center for Infectious Disease"/>
            <person name="Wu L."/>
            <person name="Ma J."/>
        </authorList>
    </citation>
    <scope>NUCLEOTIDE SEQUENCE [LARGE SCALE GENOMIC DNA]</scope>
    <source>
        <strain evidence="2 3">JCM 12393</strain>
    </source>
</reference>
<proteinExistence type="predicted"/>
<name>A0ABN1YK77_9ACTN</name>
<gene>
    <name evidence="2" type="ORF">GCM10009639_70590</name>
</gene>
<dbReference type="SUPFAM" id="SSF51735">
    <property type="entry name" value="NAD(P)-binding Rossmann-fold domains"/>
    <property type="match status" value="1"/>
</dbReference>
<dbReference type="Gene3D" id="3.40.50.720">
    <property type="entry name" value="NAD(P)-binding Rossmann-like Domain"/>
    <property type="match status" value="1"/>
</dbReference>
<organism evidence="2 3">
    <name type="scientific">Kitasatospora putterlickiae</name>
    <dbReference type="NCBI Taxonomy" id="221725"/>
    <lineage>
        <taxon>Bacteria</taxon>
        <taxon>Bacillati</taxon>
        <taxon>Actinomycetota</taxon>
        <taxon>Actinomycetes</taxon>
        <taxon>Kitasatosporales</taxon>
        <taxon>Streptomycetaceae</taxon>
        <taxon>Kitasatospora</taxon>
    </lineage>
</organism>
<evidence type="ECO:0000313" key="2">
    <source>
        <dbReference type="EMBL" id="GAA1416331.1"/>
    </source>
</evidence>
<dbReference type="RefSeq" id="WP_344345892.1">
    <property type="nucleotide sequence ID" value="NZ_BAAAKJ010000552.1"/>
</dbReference>
<accession>A0ABN1YK77</accession>
<dbReference type="InterPro" id="IPR001509">
    <property type="entry name" value="Epimerase_deHydtase"/>
</dbReference>
<protein>
    <submittedName>
        <fullName evidence="2">NAD-dependent epimerase/dehydratase family protein</fullName>
    </submittedName>
</protein>
<dbReference type="EMBL" id="BAAAKJ010000552">
    <property type="protein sequence ID" value="GAA1416331.1"/>
    <property type="molecule type" value="Genomic_DNA"/>
</dbReference>
<keyword evidence="3" id="KW-1185">Reference proteome</keyword>
<feature type="domain" description="NAD-dependent epimerase/dehydratase" evidence="1">
    <location>
        <begin position="5"/>
        <end position="208"/>
    </location>
</feature>
<sequence>MSFHVVTGAGPTGTATALRLAGEGERVRLVTRRGTGPGHPGVERVAADATDADALTALVEGAASLINCAAPPYHHWLTGFPPLAAALLTAAERTGAGYVMLGNVYGYGPVDGPLTEDLPAAPTSRKGTLRAALWADALAAHAAGRARVTEVRASDFLGRAATSLFAFTVAPAVVAGEPVGYPADLDAPHSWSYVGDVAGTLVAAARNEASWGRAWHVPSTGEASARELAGLLATAAGAPEPALTAIAAADLARSGDEMLAEVEEMGYLYDRPLLLDSAVTREVLGVAATPLETVVEEIVRDLRV</sequence>
<dbReference type="Proteomes" id="UP001499863">
    <property type="component" value="Unassembled WGS sequence"/>
</dbReference>
<comment type="caution">
    <text evidence="2">The sequence shown here is derived from an EMBL/GenBank/DDBJ whole genome shotgun (WGS) entry which is preliminary data.</text>
</comment>
<evidence type="ECO:0000313" key="3">
    <source>
        <dbReference type="Proteomes" id="UP001499863"/>
    </source>
</evidence>
<evidence type="ECO:0000259" key="1">
    <source>
        <dbReference type="Pfam" id="PF01370"/>
    </source>
</evidence>